<evidence type="ECO:0000259" key="1">
    <source>
        <dbReference type="Pfam" id="PF25437"/>
    </source>
</evidence>
<dbReference type="EMBL" id="BPLR01019320">
    <property type="protein sequence ID" value="GIX66540.1"/>
    <property type="molecule type" value="Genomic_DNA"/>
</dbReference>
<protein>
    <submittedName>
        <fullName evidence="2">Bromodomain and WD repeat-containing protein 3</fullName>
    </submittedName>
</protein>
<dbReference type="GO" id="GO:0005634">
    <property type="term" value="C:nucleus"/>
    <property type="evidence" value="ECO:0007669"/>
    <property type="project" value="TreeGrafter"/>
</dbReference>
<dbReference type="Proteomes" id="UP001054945">
    <property type="component" value="Unassembled WGS sequence"/>
</dbReference>
<dbReference type="PANTHER" id="PTHR16266">
    <property type="entry name" value="WD REPEAT DOMAIN 9"/>
    <property type="match status" value="1"/>
</dbReference>
<dbReference type="GO" id="GO:0006357">
    <property type="term" value="P:regulation of transcription by RNA polymerase II"/>
    <property type="evidence" value="ECO:0007669"/>
    <property type="project" value="TreeGrafter"/>
</dbReference>
<proteinExistence type="predicted"/>
<feature type="domain" description="BRWD/PHIP N-terminal" evidence="1">
    <location>
        <begin position="2"/>
        <end position="69"/>
    </location>
</feature>
<gene>
    <name evidence="2" type="primary">Brwd3</name>
    <name evidence="2" type="ORF">CEXT_19931</name>
</gene>
<evidence type="ECO:0000313" key="3">
    <source>
        <dbReference type="Proteomes" id="UP001054945"/>
    </source>
</evidence>
<dbReference type="PANTHER" id="PTHR16266:SF17">
    <property type="entry name" value="BRWD3"/>
    <property type="match status" value="1"/>
</dbReference>
<keyword evidence="3" id="KW-1185">Reference proteome</keyword>
<dbReference type="AlphaFoldDB" id="A0AAV4M3X3"/>
<comment type="caution">
    <text evidence="2">The sequence shown here is derived from an EMBL/GenBank/DDBJ whole genome shotgun (WGS) entry which is preliminary data.</text>
</comment>
<accession>A0AAV4M3X3</accession>
<dbReference type="Pfam" id="PF25437">
    <property type="entry name" value="BRWD1_N"/>
    <property type="match status" value="1"/>
</dbReference>
<name>A0AAV4M3X3_CAEEX</name>
<sequence length="70" mass="8181">MSSYSQHKKKISSSESELYLLIAKFLKTGPCKQTADLLTKEIEEHELLPKRIDWLGNEHNRSFNEFVSKK</sequence>
<dbReference type="InterPro" id="IPR052060">
    <property type="entry name" value="Bromo_WD_repeat"/>
</dbReference>
<evidence type="ECO:0000313" key="2">
    <source>
        <dbReference type="EMBL" id="GIX66540.1"/>
    </source>
</evidence>
<dbReference type="GO" id="GO:0007010">
    <property type="term" value="P:cytoskeleton organization"/>
    <property type="evidence" value="ECO:0007669"/>
    <property type="project" value="TreeGrafter"/>
</dbReference>
<organism evidence="2 3">
    <name type="scientific">Caerostris extrusa</name>
    <name type="common">Bark spider</name>
    <name type="synonym">Caerostris bankana</name>
    <dbReference type="NCBI Taxonomy" id="172846"/>
    <lineage>
        <taxon>Eukaryota</taxon>
        <taxon>Metazoa</taxon>
        <taxon>Ecdysozoa</taxon>
        <taxon>Arthropoda</taxon>
        <taxon>Chelicerata</taxon>
        <taxon>Arachnida</taxon>
        <taxon>Araneae</taxon>
        <taxon>Araneomorphae</taxon>
        <taxon>Entelegynae</taxon>
        <taxon>Araneoidea</taxon>
        <taxon>Araneidae</taxon>
        <taxon>Caerostris</taxon>
    </lineage>
</organism>
<dbReference type="InterPro" id="IPR057452">
    <property type="entry name" value="BRWD/PHIP_N"/>
</dbReference>
<dbReference type="GO" id="GO:0008360">
    <property type="term" value="P:regulation of cell shape"/>
    <property type="evidence" value="ECO:0007669"/>
    <property type="project" value="TreeGrafter"/>
</dbReference>
<reference evidence="2 3" key="1">
    <citation type="submission" date="2021-06" db="EMBL/GenBank/DDBJ databases">
        <title>Caerostris extrusa draft genome.</title>
        <authorList>
            <person name="Kono N."/>
            <person name="Arakawa K."/>
        </authorList>
    </citation>
    <scope>NUCLEOTIDE SEQUENCE [LARGE SCALE GENOMIC DNA]</scope>
</reference>